<reference evidence="2 3" key="1">
    <citation type="submission" date="2022-11" db="EMBL/GenBank/DDBJ databases">
        <authorList>
            <person name="Caiyu Z."/>
        </authorList>
    </citation>
    <scope>NUCLEOTIDE SEQUENCE [LARGE SCALE GENOMIC DNA]</scope>
    <source>
        <strain evidence="2 3">YR-4</strain>
    </source>
</reference>
<dbReference type="Gene3D" id="1.10.260.40">
    <property type="entry name" value="lambda repressor-like DNA-binding domains"/>
    <property type="match status" value="1"/>
</dbReference>
<sequence length="69" mass="7995">MILYTPFWDTIHKKGITTYALIKNYKVSSSTLSRLKRNMPISTVTINDLCSILNCRVEDILQYRADAQK</sequence>
<accession>A0ABT4BSJ3</accession>
<dbReference type="Pfam" id="PF13443">
    <property type="entry name" value="HTH_26"/>
    <property type="match status" value="1"/>
</dbReference>
<feature type="domain" description="HTH cro/C1-type" evidence="1">
    <location>
        <begin position="10"/>
        <end position="66"/>
    </location>
</feature>
<dbReference type="RefSeq" id="WP_268057912.1">
    <property type="nucleotide sequence ID" value="NZ_JAPOHA010000005.1"/>
</dbReference>
<keyword evidence="3" id="KW-1185">Reference proteome</keyword>
<dbReference type="InterPro" id="IPR001387">
    <property type="entry name" value="Cro/C1-type_HTH"/>
</dbReference>
<organism evidence="2 3">
    <name type="scientific">Caproiciproducens galactitolivorans</name>
    <dbReference type="NCBI Taxonomy" id="642589"/>
    <lineage>
        <taxon>Bacteria</taxon>
        <taxon>Bacillati</taxon>
        <taxon>Bacillota</taxon>
        <taxon>Clostridia</taxon>
        <taxon>Eubacteriales</taxon>
        <taxon>Acutalibacteraceae</taxon>
        <taxon>Caproiciproducens</taxon>
    </lineage>
</organism>
<dbReference type="InterPro" id="IPR010982">
    <property type="entry name" value="Lambda_DNA-bd_dom_sf"/>
</dbReference>
<evidence type="ECO:0000259" key="1">
    <source>
        <dbReference type="Pfam" id="PF13443"/>
    </source>
</evidence>
<dbReference type="EMBL" id="JAPOHA010000005">
    <property type="protein sequence ID" value="MCY1713867.1"/>
    <property type="molecule type" value="Genomic_DNA"/>
</dbReference>
<dbReference type="SUPFAM" id="SSF47413">
    <property type="entry name" value="lambda repressor-like DNA-binding domains"/>
    <property type="match status" value="1"/>
</dbReference>
<evidence type="ECO:0000313" key="2">
    <source>
        <dbReference type="EMBL" id="MCY1713867.1"/>
    </source>
</evidence>
<gene>
    <name evidence="2" type="ORF">OUY18_06325</name>
</gene>
<protein>
    <submittedName>
        <fullName evidence="2">Helix-turn-helix transcriptional regulator</fullName>
    </submittedName>
</protein>
<evidence type="ECO:0000313" key="3">
    <source>
        <dbReference type="Proteomes" id="UP001082703"/>
    </source>
</evidence>
<dbReference type="Proteomes" id="UP001082703">
    <property type="component" value="Unassembled WGS sequence"/>
</dbReference>
<comment type="caution">
    <text evidence="2">The sequence shown here is derived from an EMBL/GenBank/DDBJ whole genome shotgun (WGS) entry which is preliminary data.</text>
</comment>
<name>A0ABT4BSJ3_9FIRM</name>
<proteinExistence type="predicted"/>